<keyword evidence="7" id="KW-1185">Reference proteome</keyword>
<reference evidence="6 7" key="1">
    <citation type="submission" date="2024-01" db="EMBL/GenBank/DDBJ databases">
        <title>Unpublished Manusciprt.</title>
        <authorList>
            <person name="Duman M."/>
            <person name="Valdes E.G."/>
            <person name="Ajmi N."/>
            <person name="Altun S."/>
            <person name="Saticioglu I.B."/>
        </authorList>
    </citation>
    <scope>NUCLEOTIDE SEQUENCE [LARGE SCALE GENOMIC DNA]</scope>
    <source>
        <strain evidence="6 7">120P</strain>
    </source>
</reference>
<dbReference type="InterPro" id="IPR036388">
    <property type="entry name" value="WH-like_DNA-bd_sf"/>
</dbReference>
<dbReference type="AlphaFoldDB" id="A0AB35WXC2"/>
<dbReference type="Pfam" id="PF00126">
    <property type="entry name" value="HTH_1"/>
    <property type="match status" value="1"/>
</dbReference>
<evidence type="ECO:0000313" key="7">
    <source>
        <dbReference type="Proteomes" id="UP001307839"/>
    </source>
</evidence>
<dbReference type="RefSeq" id="WP_330079931.1">
    <property type="nucleotide sequence ID" value="NZ_JAZDCU010000021.1"/>
</dbReference>
<dbReference type="SUPFAM" id="SSF46785">
    <property type="entry name" value="Winged helix' DNA-binding domain"/>
    <property type="match status" value="1"/>
</dbReference>
<dbReference type="Gene3D" id="1.10.10.10">
    <property type="entry name" value="Winged helix-like DNA-binding domain superfamily/Winged helix DNA-binding domain"/>
    <property type="match status" value="1"/>
</dbReference>
<dbReference type="SUPFAM" id="SSF53850">
    <property type="entry name" value="Periplasmic binding protein-like II"/>
    <property type="match status" value="1"/>
</dbReference>
<accession>A0AB35WXC2</accession>
<evidence type="ECO:0000259" key="5">
    <source>
        <dbReference type="PROSITE" id="PS50931"/>
    </source>
</evidence>
<dbReference type="InterPro" id="IPR000847">
    <property type="entry name" value="LysR_HTH_N"/>
</dbReference>
<dbReference type="NCBIfam" id="NF007491">
    <property type="entry name" value="PRK10086.1"/>
    <property type="match status" value="1"/>
</dbReference>
<comment type="similarity">
    <text evidence="1">Belongs to the LysR transcriptional regulatory family.</text>
</comment>
<dbReference type="GO" id="GO:0006351">
    <property type="term" value="P:DNA-templated transcription"/>
    <property type="evidence" value="ECO:0007669"/>
    <property type="project" value="TreeGrafter"/>
</dbReference>
<dbReference type="CDD" id="cd08432">
    <property type="entry name" value="PBP2_GcdR_TrpI_HvrB_AmpR_like"/>
    <property type="match status" value="1"/>
</dbReference>
<organism evidence="6 7">
    <name type="scientific">Pseudomonas auratipiscis</name>
    <dbReference type="NCBI Taxonomy" id="3115853"/>
    <lineage>
        <taxon>Bacteria</taxon>
        <taxon>Pseudomonadati</taxon>
        <taxon>Pseudomonadota</taxon>
        <taxon>Gammaproteobacteria</taxon>
        <taxon>Pseudomonadales</taxon>
        <taxon>Pseudomonadaceae</taxon>
        <taxon>Pseudomonas</taxon>
    </lineage>
</organism>
<dbReference type="GO" id="GO:0043565">
    <property type="term" value="F:sequence-specific DNA binding"/>
    <property type="evidence" value="ECO:0007669"/>
    <property type="project" value="TreeGrafter"/>
</dbReference>
<evidence type="ECO:0000313" key="6">
    <source>
        <dbReference type="EMBL" id="MEE1867786.1"/>
    </source>
</evidence>
<keyword evidence="4" id="KW-0804">Transcription</keyword>
<evidence type="ECO:0000256" key="4">
    <source>
        <dbReference type="ARBA" id="ARBA00023163"/>
    </source>
</evidence>
<comment type="caution">
    <text evidence="6">The sequence shown here is derived from an EMBL/GenBank/DDBJ whole genome shotgun (WGS) entry which is preliminary data.</text>
</comment>
<dbReference type="PROSITE" id="PS50931">
    <property type="entry name" value="HTH_LYSR"/>
    <property type="match status" value="1"/>
</dbReference>
<dbReference type="Gene3D" id="3.40.190.10">
    <property type="entry name" value="Periplasmic binding protein-like II"/>
    <property type="match status" value="2"/>
</dbReference>
<protein>
    <submittedName>
        <fullName evidence="6">DNA-binding transcriptional regulator DsdC</fullName>
    </submittedName>
</protein>
<dbReference type="Proteomes" id="UP001307839">
    <property type="component" value="Unassembled WGS sequence"/>
</dbReference>
<sequence length="314" mass="35259">MLNLPPRLGARLTGAQFANLHTFAVAARHLSFTLAAEELCLTPSAVSHRIARLEQALEQRLFERLTRRIRLTDEGERLYRLVQGLVEDLQEALQPDSTSTVSGALTLYARPSITQCWLVPRLADFQQRYPQISLDVRSGNDPLDFRARHIDLALLYGDGEFPGLASELLMAEQVAPVCSPQYAERHDLIDAPQRLQQCTLLHDALAWEHAAFDAEWQRWARQHNAQGYLPNGAMTFDRADLCALAASHHAGVAMGRRQLVQPLIDQGQLILPFGDFESIGGQGYYLVHPRRETVPVRVRVMMEWLRGIAGQARG</sequence>
<dbReference type="EMBL" id="JAZDQP010000010">
    <property type="protein sequence ID" value="MEE1867786.1"/>
    <property type="molecule type" value="Genomic_DNA"/>
</dbReference>
<evidence type="ECO:0000256" key="1">
    <source>
        <dbReference type="ARBA" id="ARBA00009437"/>
    </source>
</evidence>
<dbReference type="PRINTS" id="PR00039">
    <property type="entry name" value="HTHLYSR"/>
</dbReference>
<dbReference type="InterPro" id="IPR058163">
    <property type="entry name" value="LysR-type_TF_proteobact-type"/>
</dbReference>
<name>A0AB35WXC2_9PSED</name>
<dbReference type="PANTHER" id="PTHR30537:SF32">
    <property type="entry name" value="HTH-TYPE TRANSCRIPTIONAL REGULATOR DSDC"/>
    <property type="match status" value="1"/>
</dbReference>
<feature type="domain" description="HTH lysR-type" evidence="5">
    <location>
        <begin position="20"/>
        <end position="72"/>
    </location>
</feature>
<keyword evidence="2" id="KW-0805">Transcription regulation</keyword>
<proteinExistence type="inferred from homology"/>
<evidence type="ECO:0000256" key="2">
    <source>
        <dbReference type="ARBA" id="ARBA00023015"/>
    </source>
</evidence>
<dbReference type="Pfam" id="PF03466">
    <property type="entry name" value="LysR_substrate"/>
    <property type="match status" value="1"/>
</dbReference>
<dbReference type="FunFam" id="1.10.10.10:FF:000001">
    <property type="entry name" value="LysR family transcriptional regulator"/>
    <property type="match status" value="1"/>
</dbReference>
<keyword evidence="3 6" id="KW-0238">DNA-binding</keyword>
<dbReference type="GO" id="GO:0003700">
    <property type="term" value="F:DNA-binding transcription factor activity"/>
    <property type="evidence" value="ECO:0007669"/>
    <property type="project" value="InterPro"/>
</dbReference>
<dbReference type="PANTHER" id="PTHR30537">
    <property type="entry name" value="HTH-TYPE TRANSCRIPTIONAL REGULATOR"/>
    <property type="match status" value="1"/>
</dbReference>
<dbReference type="InterPro" id="IPR036390">
    <property type="entry name" value="WH_DNA-bd_sf"/>
</dbReference>
<dbReference type="InterPro" id="IPR005119">
    <property type="entry name" value="LysR_subst-bd"/>
</dbReference>
<gene>
    <name evidence="6" type="primary">dsdC</name>
    <name evidence="6" type="ORF">V0R53_15450</name>
</gene>
<evidence type="ECO:0000256" key="3">
    <source>
        <dbReference type="ARBA" id="ARBA00023125"/>
    </source>
</evidence>